<reference evidence="3" key="1">
    <citation type="journal article" date="2021" name="Science">
        <title>Hunting the eagle killer: A cyanobacterial neurotoxin causes vacuolar myelinopathy.</title>
        <authorList>
            <person name="Breinlinger S."/>
            <person name="Phillips T.J."/>
            <person name="Haram B.N."/>
            <person name="Mares J."/>
            <person name="Martinez Yerena J.A."/>
            <person name="Hrouzek P."/>
            <person name="Sobotka R."/>
            <person name="Henderson W.M."/>
            <person name="Schmieder P."/>
            <person name="Williams S.M."/>
            <person name="Lauderdale J.D."/>
            <person name="Wilde H.D."/>
            <person name="Gerrin W."/>
            <person name="Kust A."/>
            <person name="Washington J.W."/>
            <person name="Wagner C."/>
            <person name="Geier B."/>
            <person name="Liebeke M."/>
            <person name="Enke H."/>
            <person name="Niedermeyer T.H.J."/>
            <person name="Wilde S.B."/>
        </authorList>
    </citation>
    <scope>NUCLEOTIDE SEQUENCE [LARGE SCALE GENOMIC DNA]</scope>
    <source>
        <strain evidence="3">Thurmond2011</strain>
    </source>
</reference>
<dbReference type="InterPro" id="IPR013321">
    <property type="entry name" value="Arc_rbn_hlx_hlx"/>
</dbReference>
<gene>
    <name evidence="2" type="ORF">G7B40_028985</name>
</gene>
<proteinExistence type="predicted"/>
<dbReference type="EMBL" id="JAALHA020000018">
    <property type="protein sequence ID" value="MDR9898562.1"/>
    <property type="molecule type" value="Genomic_DNA"/>
</dbReference>
<evidence type="ECO:0000313" key="3">
    <source>
        <dbReference type="Proteomes" id="UP000667802"/>
    </source>
</evidence>
<dbReference type="RefSeq" id="WP_208341941.1">
    <property type="nucleotide sequence ID" value="NZ_CAWQFN010000043.1"/>
</dbReference>
<feature type="coiled-coil region" evidence="1">
    <location>
        <begin position="49"/>
        <end position="76"/>
    </location>
</feature>
<evidence type="ECO:0000313" key="2">
    <source>
        <dbReference type="EMBL" id="MDR9898562.1"/>
    </source>
</evidence>
<dbReference type="Gene3D" id="1.10.1220.10">
    <property type="entry name" value="Met repressor-like"/>
    <property type="match status" value="1"/>
</dbReference>
<keyword evidence="3" id="KW-1185">Reference proteome</keyword>
<protein>
    <submittedName>
        <fullName evidence="2">Uncharacterized protein</fullName>
    </submittedName>
</protein>
<name>A0AAP5MBZ3_9CYAN</name>
<comment type="caution">
    <text evidence="2">The sequence shown here is derived from an EMBL/GenBank/DDBJ whole genome shotgun (WGS) entry which is preliminary data.</text>
</comment>
<evidence type="ECO:0000256" key="1">
    <source>
        <dbReference type="SAM" id="Coils"/>
    </source>
</evidence>
<dbReference type="Proteomes" id="UP000667802">
    <property type="component" value="Unassembled WGS sequence"/>
</dbReference>
<keyword evidence="1" id="KW-0175">Coiled coil</keyword>
<dbReference type="GO" id="GO:0006355">
    <property type="term" value="P:regulation of DNA-templated transcription"/>
    <property type="evidence" value="ECO:0007669"/>
    <property type="project" value="InterPro"/>
</dbReference>
<organism evidence="2 3">
    <name type="scientific">Aetokthonos hydrillicola Thurmond2011</name>
    <dbReference type="NCBI Taxonomy" id="2712845"/>
    <lineage>
        <taxon>Bacteria</taxon>
        <taxon>Bacillati</taxon>
        <taxon>Cyanobacteriota</taxon>
        <taxon>Cyanophyceae</taxon>
        <taxon>Nostocales</taxon>
        <taxon>Hapalosiphonaceae</taxon>
        <taxon>Aetokthonos</taxon>
    </lineage>
</organism>
<sequence length="83" mass="9606">MSEQRMKADDRIIFRINSSEKNAFMAKVAKEGRKPSEVLIDLVRKYVQESSQTLDLEEIKQRLEQHETKLSLLEEKLLGESAA</sequence>
<accession>A0AAP5MBZ3</accession>
<dbReference type="AlphaFoldDB" id="A0AAP5MBZ3"/>